<keyword evidence="2" id="KW-0812">Transmembrane</keyword>
<dbReference type="GO" id="GO:0030246">
    <property type="term" value="F:carbohydrate binding"/>
    <property type="evidence" value="ECO:0007669"/>
    <property type="project" value="UniProtKB-KW"/>
</dbReference>
<dbReference type="Gene3D" id="2.100.10.30">
    <property type="entry name" value="Jacalin-like lectin domain"/>
    <property type="match status" value="1"/>
</dbReference>
<feature type="transmembrane region" description="Helical" evidence="2">
    <location>
        <begin position="52"/>
        <end position="73"/>
    </location>
</feature>
<dbReference type="SUPFAM" id="SSF51101">
    <property type="entry name" value="Mannose-binding lectins"/>
    <property type="match status" value="1"/>
</dbReference>
<dbReference type="InterPro" id="IPR036404">
    <property type="entry name" value="Jacalin-like_lectin_dom_sf"/>
</dbReference>
<evidence type="ECO:0000256" key="1">
    <source>
        <dbReference type="ARBA" id="ARBA00022734"/>
    </source>
</evidence>
<sequence length="497" mass="57794">MDEKNSGDRMFDNDYSELKNRQRQPTINGVNNSYDKLKSIDRTNDNQIGRALLTLGKYFYLIVIIVLVVLYSFENLTAYKKSSGALYGNLSAERIDKLGTSAINIYRAAFVNLEILLNNSDVITANDARVFFELSDHCEDAGKKILEFKWKADALIDSLSSELDNIVDLLNQKDFWDENYVGYMRKWIGVLRDDVPDLQEQLNRVTVVLEIIKEKSKQSQDCLTKVVKQYSLENITNYETWERAKEERRQVQYVLKLLKNLLPNLYEFVDFLKTYDKQLQDIDSMFDTIDIMYKLSKKALEKLMRATKNLEASHRNFIGRENRLGQKLKDQLSFEDDEKENSMNQDCKELKLKFKKSNDVYLNKLRIWSSHFINALEFHYSDGSVELLGIPGPSEPFDFEWDKDEKIKRFGYNFGSKIYGIEITTTKERSTGWRGSHNGHLVYPEMMGKEFNGLFVSYSKHICSIGVLEVEPEPYFDWLYGLLGSSKNPDIHTPDSA</sequence>
<keyword evidence="1" id="KW-0430">Lectin</keyword>
<keyword evidence="2" id="KW-0472">Membrane</keyword>
<protein>
    <submittedName>
        <fullName evidence="4">Glial fibrillary acidic protein</fullName>
    </submittedName>
</protein>
<dbReference type="InterPro" id="IPR001229">
    <property type="entry name" value="Jacalin-like_lectin_dom"/>
</dbReference>
<name>A0A1D1XXA2_9ARAE</name>
<dbReference type="Pfam" id="PF01419">
    <property type="entry name" value="Jacalin"/>
    <property type="match status" value="1"/>
</dbReference>
<evidence type="ECO:0000256" key="2">
    <source>
        <dbReference type="SAM" id="Phobius"/>
    </source>
</evidence>
<dbReference type="EMBL" id="GDJX01020923">
    <property type="protein sequence ID" value="JAT47013.1"/>
    <property type="molecule type" value="Transcribed_RNA"/>
</dbReference>
<evidence type="ECO:0000313" key="4">
    <source>
        <dbReference type="EMBL" id="JAT47013.1"/>
    </source>
</evidence>
<keyword evidence="2" id="KW-1133">Transmembrane helix</keyword>
<reference evidence="4" key="1">
    <citation type="submission" date="2015-07" db="EMBL/GenBank/DDBJ databases">
        <title>Transcriptome Assembly of Anthurium amnicola.</title>
        <authorList>
            <person name="Suzuki J."/>
        </authorList>
    </citation>
    <scope>NUCLEOTIDE SEQUENCE</scope>
</reference>
<organism evidence="4">
    <name type="scientific">Anthurium amnicola</name>
    <dbReference type="NCBI Taxonomy" id="1678845"/>
    <lineage>
        <taxon>Eukaryota</taxon>
        <taxon>Viridiplantae</taxon>
        <taxon>Streptophyta</taxon>
        <taxon>Embryophyta</taxon>
        <taxon>Tracheophyta</taxon>
        <taxon>Spermatophyta</taxon>
        <taxon>Magnoliopsida</taxon>
        <taxon>Liliopsida</taxon>
        <taxon>Araceae</taxon>
        <taxon>Pothoideae</taxon>
        <taxon>Potheae</taxon>
        <taxon>Anthurium</taxon>
    </lineage>
</organism>
<feature type="domain" description="Jacalin-type lectin" evidence="3">
    <location>
        <begin position="362"/>
        <end position="467"/>
    </location>
</feature>
<accession>A0A1D1XXA2</accession>
<gene>
    <name evidence="4" type="primary">GFAP</name>
    <name evidence="4" type="ORF">g.51667</name>
</gene>
<proteinExistence type="predicted"/>
<evidence type="ECO:0000259" key="3">
    <source>
        <dbReference type="Pfam" id="PF01419"/>
    </source>
</evidence>
<dbReference type="AlphaFoldDB" id="A0A1D1XXA2"/>